<dbReference type="AlphaFoldDB" id="A0A2M7W2I7"/>
<evidence type="ECO:0000313" key="1">
    <source>
        <dbReference type="EMBL" id="PJA14951.1"/>
    </source>
</evidence>
<sequence>MPVQSYKNTPENSSQILTLADIGATPDNFVTYGADTSIYLNRHLPICIKVYDKAAESLNFSPPFMDLENYQYQTGKLAKAILGKKIRLPNGRNIPLLVNPIFKIGKVMIDGKNIPYSQSFGIRRPNLRTYITPPGRQVPVEQLSTLDRILTPECNDAIVAQLKAISAWANKNVLRNTTKLSTLNILPVTIGGAPVFLITDIRNFVYPNRQITRLFGAAQANRNVQL</sequence>
<name>A0A2M7W2I7_9BACT</name>
<gene>
    <name evidence="1" type="ORF">COX64_01420</name>
</gene>
<accession>A0A2M7W2I7</accession>
<comment type="caution">
    <text evidence="1">The sequence shown here is derived from an EMBL/GenBank/DDBJ whole genome shotgun (WGS) entry which is preliminary data.</text>
</comment>
<dbReference type="Proteomes" id="UP000228952">
    <property type="component" value="Unassembled WGS sequence"/>
</dbReference>
<protein>
    <submittedName>
        <fullName evidence="1">Uncharacterized protein</fullName>
    </submittedName>
</protein>
<evidence type="ECO:0000313" key="2">
    <source>
        <dbReference type="Proteomes" id="UP000228952"/>
    </source>
</evidence>
<organism evidence="1 2">
    <name type="scientific">Candidatus Dojkabacteria bacterium CG_4_10_14_0_2_um_filter_Dojkabacteria_WS6_41_15</name>
    <dbReference type="NCBI Taxonomy" id="2014249"/>
    <lineage>
        <taxon>Bacteria</taxon>
        <taxon>Candidatus Dojkabacteria</taxon>
    </lineage>
</organism>
<dbReference type="EMBL" id="PFQB01000031">
    <property type="protein sequence ID" value="PJA14951.1"/>
    <property type="molecule type" value="Genomic_DNA"/>
</dbReference>
<proteinExistence type="predicted"/>
<reference evidence="2" key="1">
    <citation type="submission" date="2017-09" db="EMBL/GenBank/DDBJ databases">
        <title>Depth-based differentiation of microbial function through sediment-hosted aquifers and enrichment of novel symbionts in the deep terrestrial subsurface.</title>
        <authorList>
            <person name="Probst A.J."/>
            <person name="Ladd B."/>
            <person name="Jarett J.K."/>
            <person name="Geller-Mcgrath D.E."/>
            <person name="Sieber C.M.K."/>
            <person name="Emerson J.B."/>
            <person name="Anantharaman K."/>
            <person name="Thomas B.C."/>
            <person name="Malmstrom R."/>
            <person name="Stieglmeier M."/>
            <person name="Klingl A."/>
            <person name="Woyke T."/>
            <person name="Ryan C.M."/>
            <person name="Banfield J.F."/>
        </authorList>
    </citation>
    <scope>NUCLEOTIDE SEQUENCE [LARGE SCALE GENOMIC DNA]</scope>
</reference>